<dbReference type="InterPro" id="IPR029051">
    <property type="entry name" value="DUF4352"/>
</dbReference>
<keyword evidence="1" id="KW-0732">Signal</keyword>
<protein>
    <submittedName>
        <fullName evidence="4">DUF4352 domain-containing protein</fullName>
    </submittedName>
</protein>
<dbReference type="Gene3D" id="2.60.40.1240">
    <property type="match status" value="1"/>
</dbReference>
<accession>A0A2I1I5S4</accession>
<dbReference type="Pfam" id="PF11611">
    <property type="entry name" value="DUF4352"/>
    <property type="match status" value="1"/>
</dbReference>
<reference evidence="4 5" key="1">
    <citation type="submission" date="2017-12" db="EMBL/GenBank/DDBJ databases">
        <title>Phylogenetic diversity of female urinary microbiome.</title>
        <authorList>
            <person name="Thomas-White K."/>
            <person name="Wolfe A.J."/>
        </authorList>
    </citation>
    <scope>NUCLEOTIDE SEQUENCE [LARGE SCALE GENOMIC DNA]</scope>
    <source>
        <strain evidence="4 5">UMB0250</strain>
    </source>
</reference>
<feature type="domain" description="DUF4352" evidence="3">
    <location>
        <begin position="33"/>
        <end position="145"/>
    </location>
</feature>
<evidence type="ECO:0000256" key="1">
    <source>
        <dbReference type="ARBA" id="ARBA00022729"/>
    </source>
</evidence>
<dbReference type="AlphaFoldDB" id="A0A2I1I5S4"/>
<gene>
    <name evidence="4" type="ORF">CYJ25_04240</name>
</gene>
<comment type="caution">
    <text evidence="4">The sequence shown here is derived from an EMBL/GenBank/DDBJ whole genome shotgun (WGS) entry which is preliminary data.</text>
</comment>
<name>A0A2I1I5S4_9ACTO</name>
<dbReference type="RefSeq" id="WP_101627956.1">
    <property type="nucleotide sequence ID" value="NZ_PKKJ01000003.1"/>
</dbReference>
<proteinExistence type="predicted"/>
<evidence type="ECO:0000313" key="5">
    <source>
        <dbReference type="Proteomes" id="UP000234545"/>
    </source>
</evidence>
<feature type="region of interest" description="Disordered" evidence="2">
    <location>
        <begin position="1"/>
        <end position="30"/>
    </location>
</feature>
<dbReference type="EMBL" id="PKKJ01000003">
    <property type="protein sequence ID" value="PKY66441.1"/>
    <property type="molecule type" value="Genomic_DNA"/>
</dbReference>
<dbReference type="Proteomes" id="UP000234545">
    <property type="component" value="Unassembled WGS sequence"/>
</dbReference>
<dbReference type="InterPro" id="IPR029050">
    <property type="entry name" value="Immunoprotect_excell_Ig-like"/>
</dbReference>
<evidence type="ECO:0000313" key="4">
    <source>
        <dbReference type="EMBL" id="PKY66441.1"/>
    </source>
</evidence>
<organism evidence="4 5">
    <name type="scientific">Schaalia turicensis</name>
    <dbReference type="NCBI Taxonomy" id="131111"/>
    <lineage>
        <taxon>Bacteria</taxon>
        <taxon>Bacillati</taxon>
        <taxon>Actinomycetota</taxon>
        <taxon>Actinomycetes</taxon>
        <taxon>Actinomycetales</taxon>
        <taxon>Actinomycetaceae</taxon>
        <taxon>Schaalia</taxon>
    </lineage>
</organism>
<evidence type="ECO:0000259" key="3">
    <source>
        <dbReference type="Pfam" id="PF11611"/>
    </source>
</evidence>
<evidence type="ECO:0000256" key="2">
    <source>
        <dbReference type="SAM" id="MobiDB-lite"/>
    </source>
</evidence>
<sequence length="163" mass="17333">ASAGVESANAEKPSPSSEAEKKEPDAEADAQVAVGQEFTIDDWSVTIVSVGEPVAQVGNEFLNTQAKGVFVPVTVTAQNVGKEARYFFADNFKLLDDQEREFKYSSEATLYGATDGSAPILDEVNPGTSVEGTLYFDVPADANLTSAKVEGKFFTKAVIVSLK</sequence>
<feature type="non-terminal residue" evidence="4">
    <location>
        <position position="1"/>
    </location>
</feature>